<feature type="coiled-coil region" evidence="5">
    <location>
        <begin position="210"/>
        <end position="327"/>
    </location>
</feature>
<sequence>MASMVASRFAVLSVDDDDDSPKKNQKKRVDSGGKKTGISNQKTDPMQKKKSKKPESGKPNQTLTKYKAKSSGKGDGNGQKKKPAATAEQWDQWKKKDSELANALVVLSSTAEDGEIEVRISFVDGNYEEDLQQAILLSKLDFEEKKDVYQQLKKDADDDKKSGNKKAKKSNKPQTMSLDEFNNMNATSSGLGENDVDLASPADDPDPEFFQRIKDDAKKAIDREQSLEKRKAREPFIQEAITKAQLEDSVERKDKEIIALKEDVVKLKEELHQVKTRNKKLCNILALGEMRDKAEVLIEVDRLQRVKDELSSEVSSLYAQLEQERSKVRALSASDPKNKSQQPDEGWVKPQRKPDQVNTRDRRLVRPKNNKLETGSGQLASNLVGWKCEC</sequence>
<evidence type="ECO:0000313" key="7">
    <source>
        <dbReference type="EMBL" id="CAD7259776.1"/>
    </source>
</evidence>
<dbReference type="InterPro" id="IPR026109">
    <property type="entry name" value="GKAP1"/>
</dbReference>
<comment type="similarity">
    <text evidence="2">Belongs to the GKAP1 family.</text>
</comment>
<dbReference type="InterPro" id="IPR003903">
    <property type="entry name" value="UIM_dom"/>
</dbReference>
<dbReference type="PROSITE" id="PS50330">
    <property type="entry name" value="UIM"/>
    <property type="match status" value="1"/>
</dbReference>
<dbReference type="EMBL" id="OC001377">
    <property type="protein sequence ID" value="CAD7259776.1"/>
    <property type="molecule type" value="Genomic_DNA"/>
</dbReference>
<evidence type="ECO:0000256" key="6">
    <source>
        <dbReference type="SAM" id="MobiDB-lite"/>
    </source>
</evidence>
<evidence type="ECO:0000256" key="2">
    <source>
        <dbReference type="ARBA" id="ARBA00006662"/>
    </source>
</evidence>
<feature type="region of interest" description="Disordered" evidence="6">
    <location>
        <begin position="153"/>
        <end position="209"/>
    </location>
</feature>
<evidence type="ECO:0000256" key="3">
    <source>
        <dbReference type="ARBA" id="ARBA00023034"/>
    </source>
</evidence>
<organism evidence="7">
    <name type="scientific">Timema shepardi</name>
    <name type="common">Walking stick</name>
    <dbReference type="NCBI Taxonomy" id="629360"/>
    <lineage>
        <taxon>Eukaryota</taxon>
        <taxon>Metazoa</taxon>
        <taxon>Ecdysozoa</taxon>
        <taxon>Arthropoda</taxon>
        <taxon>Hexapoda</taxon>
        <taxon>Insecta</taxon>
        <taxon>Pterygota</taxon>
        <taxon>Neoptera</taxon>
        <taxon>Polyneoptera</taxon>
        <taxon>Phasmatodea</taxon>
        <taxon>Timematodea</taxon>
        <taxon>Timematoidea</taxon>
        <taxon>Timematidae</taxon>
        <taxon>Timema</taxon>
    </lineage>
</organism>
<keyword evidence="3" id="KW-0333">Golgi apparatus</keyword>
<keyword evidence="4 5" id="KW-0175">Coiled coil</keyword>
<accession>A0A7R9ASR5</accession>
<dbReference type="PANTHER" id="PTHR14899">
    <property type="entry name" value="G KINASE ANCHORING PROTEIN 1"/>
    <property type="match status" value="1"/>
</dbReference>
<evidence type="ECO:0008006" key="8">
    <source>
        <dbReference type="Google" id="ProtNLM"/>
    </source>
</evidence>
<dbReference type="GO" id="GO:0007165">
    <property type="term" value="P:signal transduction"/>
    <property type="evidence" value="ECO:0007669"/>
    <property type="project" value="InterPro"/>
</dbReference>
<protein>
    <recommendedName>
        <fullName evidence="8">G kinase-anchoring protein 1</fullName>
    </recommendedName>
</protein>
<feature type="region of interest" description="Disordered" evidence="6">
    <location>
        <begin position="1"/>
        <end position="90"/>
    </location>
</feature>
<dbReference type="PRINTS" id="PR02083">
    <property type="entry name" value="GKINASEAP1"/>
</dbReference>
<feature type="compositionally biased region" description="Basic and acidic residues" evidence="6">
    <location>
        <begin position="352"/>
        <end position="364"/>
    </location>
</feature>
<name>A0A7R9ASR5_TIMSH</name>
<proteinExistence type="inferred from homology"/>
<evidence type="ECO:0000256" key="5">
    <source>
        <dbReference type="SAM" id="Coils"/>
    </source>
</evidence>
<feature type="compositionally biased region" description="Polar residues" evidence="6">
    <location>
        <begin position="173"/>
        <end position="191"/>
    </location>
</feature>
<dbReference type="AlphaFoldDB" id="A0A7R9ASR5"/>
<reference evidence="7" key="1">
    <citation type="submission" date="2020-11" db="EMBL/GenBank/DDBJ databases">
        <authorList>
            <person name="Tran Van P."/>
        </authorList>
    </citation>
    <scope>NUCLEOTIDE SEQUENCE</scope>
</reference>
<feature type="compositionally biased region" description="Basic and acidic residues" evidence="6">
    <location>
        <begin position="153"/>
        <end position="162"/>
    </location>
</feature>
<evidence type="ECO:0000256" key="1">
    <source>
        <dbReference type="ARBA" id="ARBA00004555"/>
    </source>
</evidence>
<gene>
    <name evidence="7" type="ORF">TSIB3V08_LOCUS3974</name>
</gene>
<feature type="region of interest" description="Disordered" evidence="6">
    <location>
        <begin position="328"/>
        <end position="376"/>
    </location>
</feature>
<dbReference type="GO" id="GO:0005794">
    <property type="term" value="C:Golgi apparatus"/>
    <property type="evidence" value="ECO:0007669"/>
    <property type="project" value="UniProtKB-SubCell"/>
</dbReference>
<comment type="subcellular location">
    <subcellularLocation>
        <location evidence="1">Golgi apparatus</location>
    </subcellularLocation>
</comment>
<dbReference type="PANTHER" id="PTHR14899:SF0">
    <property type="entry name" value="G KINASE-ANCHORING PROTEIN 1"/>
    <property type="match status" value="1"/>
</dbReference>
<evidence type="ECO:0000256" key="4">
    <source>
        <dbReference type="ARBA" id="ARBA00023054"/>
    </source>
</evidence>